<dbReference type="STRING" id="1423351.A0A074RQY0"/>
<keyword evidence="2" id="KW-1185">Reference proteome</keyword>
<organism evidence="1 2">
    <name type="scientific">Rhizoctonia solani 123E</name>
    <dbReference type="NCBI Taxonomy" id="1423351"/>
    <lineage>
        <taxon>Eukaryota</taxon>
        <taxon>Fungi</taxon>
        <taxon>Dikarya</taxon>
        <taxon>Basidiomycota</taxon>
        <taxon>Agaricomycotina</taxon>
        <taxon>Agaricomycetes</taxon>
        <taxon>Cantharellales</taxon>
        <taxon>Ceratobasidiaceae</taxon>
        <taxon>Rhizoctonia</taxon>
    </lineage>
</organism>
<comment type="caution">
    <text evidence="1">The sequence shown here is derived from an EMBL/GenBank/DDBJ whole genome shotgun (WGS) entry which is preliminary data.</text>
</comment>
<dbReference type="HOGENOM" id="CLU_633332_0_0_1"/>
<dbReference type="EMBL" id="AZST01000387">
    <property type="protein sequence ID" value="KEP49234.1"/>
    <property type="molecule type" value="Genomic_DNA"/>
</dbReference>
<name>A0A074RQY0_9AGAM</name>
<dbReference type="Proteomes" id="UP000027456">
    <property type="component" value="Unassembled WGS sequence"/>
</dbReference>
<sequence length="433" mass="48850">MASIPTNTTLEQSKESGSIEDIDLNLRFLWQDPIRLDSVLQAEDPRPQAVDHFVQIRPKAVPGSSFDSELQPAPVRPKDQKVPTIFKHREHEKHSYKEIFAFDHQRTQSRKLQAPAPRKCLDGHCIHMDSLRGIVQQHTEQLQQGQALKRELASLRHQLALEDEDESWVIVKRFGAINKKVDDIASHFSEILSVSNAVMGLSTLDLLRQLLGLQGYSLHSMAYFTTGDLIEAREFIELGCQSLLNGLLFKTVLDRQTFNPEWDASTNSLFYQMYQAVQEQEDQLNAGRWRVTTFKTIPNETTQFCETHAKLFCDAILVPFGRAVYDAEACVKAAHTILPDIVALLNQAYAWNYNARSAVVTLDFEALYFAPGDSFDRSYSKLEGPEAETSTSERVLFTRQLGLVSCKALNNGKGERVCQTHALVVGSGYFGDK</sequence>
<reference evidence="1 2" key="1">
    <citation type="submission" date="2013-12" db="EMBL/GenBank/DDBJ databases">
        <authorList>
            <person name="Cubeta M."/>
            <person name="Pakala S."/>
            <person name="Fedorova N."/>
            <person name="Thomas E."/>
            <person name="Dean R."/>
            <person name="Jabaji S."/>
            <person name="Neate S."/>
            <person name="Toda T."/>
            <person name="Tavantzis S."/>
            <person name="Vilgalys R."/>
            <person name="Bharathan N."/>
            <person name="Pakala S."/>
            <person name="Losada L.S."/>
            <person name="Zafar N."/>
            <person name="Nierman W."/>
        </authorList>
    </citation>
    <scope>NUCLEOTIDE SEQUENCE [LARGE SCALE GENOMIC DNA]</scope>
    <source>
        <strain evidence="1 2">123E</strain>
    </source>
</reference>
<dbReference type="OrthoDB" id="3302781at2759"/>
<evidence type="ECO:0000313" key="2">
    <source>
        <dbReference type="Proteomes" id="UP000027456"/>
    </source>
</evidence>
<protein>
    <submittedName>
        <fullName evidence="1">Uncharacterized protein</fullName>
    </submittedName>
</protein>
<evidence type="ECO:0000313" key="1">
    <source>
        <dbReference type="EMBL" id="KEP49234.1"/>
    </source>
</evidence>
<gene>
    <name evidence="1" type="ORF">V565_104690</name>
</gene>
<dbReference type="AlphaFoldDB" id="A0A074RQY0"/>
<accession>A0A074RQY0</accession>
<proteinExistence type="predicted"/>